<evidence type="ECO:0000256" key="2">
    <source>
        <dbReference type="SAM" id="MobiDB-lite"/>
    </source>
</evidence>
<evidence type="ECO:0000256" key="1">
    <source>
        <dbReference type="SAM" id="Coils"/>
    </source>
</evidence>
<reference evidence="3" key="2">
    <citation type="submission" date="2021-04" db="EMBL/GenBank/DDBJ databases">
        <authorList>
            <person name="Podell S."/>
        </authorList>
    </citation>
    <scope>NUCLEOTIDE SEQUENCE</scope>
    <source>
        <strain evidence="3">Hildebrandi</strain>
    </source>
</reference>
<dbReference type="OrthoDB" id="49149at2759"/>
<feature type="coiled-coil region" evidence="1">
    <location>
        <begin position="321"/>
        <end position="404"/>
    </location>
</feature>
<feature type="compositionally biased region" description="Low complexity" evidence="2">
    <location>
        <begin position="230"/>
        <end position="248"/>
    </location>
</feature>
<organism evidence="3 4">
    <name type="scientific">Nitzschia inconspicua</name>
    <dbReference type="NCBI Taxonomy" id="303405"/>
    <lineage>
        <taxon>Eukaryota</taxon>
        <taxon>Sar</taxon>
        <taxon>Stramenopiles</taxon>
        <taxon>Ochrophyta</taxon>
        <taxon>Bacillariophyta</taxon>
        <taxon>Bacillariophyceae</taxon>
        <taxon>Bacillariophycidae</taxon>
        <taxon>Bacillariales</taxon>
        <taxon>Bacillariaceae</taxon>
        <taxon>Nitzschia</taxon>
    </lineage>
</organism>
<feature type="compositionally biased region" description="Polar residues" evidence="2">
    <location>
        <begin position="266"/>
        <end position="277"/>
    </location>
</feature>
<feature type="compositionally biased region" description="Low complexity" evidence="2">
    <location>
        <begin position="82"/>
        <end position="95"/>
    </location>
</feature>
<feature type="region of interest" description="Disordered" evidence="2">
    <location>
        <begin position="413"/>
        <end position="441"/>
    </location>
</feature>
<evidence type="ECO:0000313" key="3">
    <source>
        <dbReference type="EMBL" id="KAG7344219.1"/>
    </source>
</evidence>
<feature type="compositionally biased region" description="Polar residues" evidence="2">
    <location>
        <begin position="309"/>
        <end position="320"/>
    </location>
</feature>
<feature type="compositionally biased region" description="Basic and acidic residues" evidence="2">
    <location>
        <begin position="203"/>
        <end position="214"/>
    </location>
</feature>
<keyword evidence="1" id="KW-0175">Coiled coil</keyword>
<feature type="compositionally biased region" description="Basic and acidic residues" evidence="2">
    <location>
        <begin position="51"/>
        <end position="62"/>
    </location>
</feature>
<feature type="compositionally biased region" description="Basic residues" evidence="2">
    <location>
        <begin position="278"/>
        <end position="291"/>
    </location>
</feature>
<proteinExistence type="predicted"/>
<dbReference type="EMBL" id="JAGRRH010000023">
    <property type="protein sequence ID" value="KAG7344219.1"/>
    <property type="molecule type" value="Genomic_DNA"/>
</dbReference>
<comment type="caution">
    <text evidence="3">The sequence shown here is derived from an EMBL/GenBank/DDBJ whole genome shotgun (WGS) entry which is preliminary data.</text>
</comment>
<protein>
    <recommendedName>
        <fullName evidence="5">START domain-containing protein</fullName>
    </recommendedName>
</protein>
<feature type="region of interest" description="Disordered" evidence="2">
    <location>
        <begin position="195"/>
        <end position="320"/>
    </location>
</feature>
<evidence type="ECO:0000313" key="4">
    <source>
        <dbReference type="Proteomes" id="UP000693970"/>
    </source>
</evidence>
<gene>
    <name evidence="3" type="ORF">IV203_022227</name>
</gene>
<feature type="region of interest" description="Disordered" evidence="2">
    <location>
        <begin position="30"/>
        <end position="100"/>
    </location>
</feature>
<name>A0A9K3PGM3_9STRA</name>
<dbReference type="Proteomes" id="UP000693970">
    <property type="component" value="Unassembled WGS sequence"/>
</dbReference>
<reference evidence="3" key="1">
    <citation type="journal article" date="2021" name="Sci. Rep.">
        <title>Diploid genomic architecture of Nitzschia inconspicua, an elite biomass production diatom.</title>
        <authorList>
            <person name="Oliver A."/>
            <person name="Podell S."/>
            <person name="Pinowska A."/>
            <person name="Traller J.C."/>
            <person name="Smith S.R."/>
            <person name="McClure R."/>
            <person name="Beliaev A."/>
            <person name="Bohutskyi P."/>
            <person name="Hill E.A."/>
            <person name="Rabines A."/>
            <person name="Zheng H."/>
            <person name="Allen L.Z."/>
            <person name="Kuo A."/>
            <person name="Grigoriev I.V."/>
            <person name="Allen A.E."/>
            <person name="Hazlebeck D."/>
            <person name="Allen E.E."/>
        </authorList>
    </citation>
    <scope>NUCLEOTIDE SEQUENCE</scope>
    <source>
        <strain evidence="3">Hildebrandi</strain>
    </source>
</reference>
<sequence length="744" mass="83141">MTISSSSSAPQLSKKDEFYMPYKMRKFCDDTLDSSSPELRLPLAPLSTSRKSREQQDVEIHHMPATPSSQSSGVAPPLPYATGTPSPYNPSNTPTMQQQQQGIPIPTFMQPLLGMEFVPFVMPSMDESTMSTFGEVLTDKLLEDLDVGCPYSTTTTAPETSPLPVSTTNSPLNVLDTTSPKSKLLLTNLHDLDINGRPTLASRRSEDFHSEQKSEYSQQNDDNIEVVPQSPLSSRTPTSTSTRRLPVFPRRRARSFGVDSGKPPTHNKNSGTSSSNNPRRKMGLRFTKKRQKDVDKQMSGHGNNNNNNAEQSTARNSTDCFKQQQALLKQQESILQTMQEEASALQHNSKEIEGRVKTLQQEIAQLNTVLEKKHRTLQSEIENLEQAQEELQQLQQAALKASRAVTESIQRMMKKGSTDTTVEFQPASSPPRQRAETAPTDSDIYMHENDMRLDVYRAINEAPSAASTCSSVKSSLNLDTVPSTDGFVFIGHDLQSILRNLDQLGYDVATDESDRFVPTRETEKALKSYETISKENVDWPVQPWYSAYHDDVLIWTGDVRHEGLGSDWPVCKARGLMNTSPRALIEYLVDSTKIKEYNKMSQGREDLHFFQKGIDTLATDSPYGIAGECKIVKAINKPRYLPITIEMISLMHCKPIETAPGSYMMVCRSVFEDRSASGDVLPVIRSEMLLGVVLVRPYNRDHSITEMTSITHMYSPGVPEMIARRAAPSSAMNLLRDLQGIFKK</sequence>
<accession>A0A9K3PGM3</accession>
<evidence type="ECO:0008006" key="5">
    <source>
        <dbReference type="Google" id="ProtNLM"/>
    </source>
</evidence>
<keyword evidence="4" id="KW-1185">Reference proteome</keyword>
<feature type="compositionally biased region" description="Polar residues" evidence="2">
    <location>
        <begin position="418"/>
        <end position="431"/>
    </location>
</feature>
<dbReference type="AlphaFoldDB" id="A0A9K3PGM3"/>
<feature type="region of interest" description="Disordered" evidence="2">
    <location>
        <begin position="154"/>
        <end position="174"/>
    </location>
</feature>